<dbReference type="AlphaFoldDB" id="A0A1V0N1S3"/>
<evidence type="ECO:0000313" key="3">
    <source>
        <dbReference type="Proteomes" id="UP000192050"/>
    </source>
</evidence>
<dbReference type="InterPro" id="IPR036809">
    <property type="entry name" value="AF1782-like_sf"/>
</dbReference>
<dbReference type="Pfam" id="PF04010">
    <property type="entry name" value="DUF357"/>
    <property type="match status" value="1"/>
</dbReference>
<protein>
    <recommendedName>
        <fullName evidence="1">DUF357 domain-containing protein</fullName>
    </recommendedName>
</protein>
<dbReference type="OrthoDB" id="148073at2157"/>
<dbReference type="SUPFAM" id="SSF158372">
    <property type="entry name" value="AF1782-like"/>
    <property type="match status" value="1"/>
</dbReference>
<dbReference type="STRING" id="74969.FAD_0138"/>
<gene>
    <name evidence="2" type="ORF">FAD_0138</name>
</gene>
<dbReference type="GeneID" id="16025283"/>
<evidence type="ECO:0000313" key="2">
    <source>
        <dbReference type="EMBL" id="ARD84069.1"/>
    </source>
</evidence>
<dbReference type="Proteomes" id="UP000192050">
    <property type="component" value="Chromosome"/>
</dbReference>
<feature type="domain" description="DUF357" evidence="1">
    <location>
        <begin position="9"/>
        <end position="81"/>
    </location>
</feature>
<reference evidence="2 3" key="1">
    <citation type="submission" date="2011-10" db="EMBL/GenBank/DDBJ databases">
        <title>Metabolic and evolutionary patterns in the extreme acidophile Ferroplasma acidiphilum.</title>
        <authorList>
            <person name="Golyshina O.V."/>
            <person name="Kozyavkin S.A."/>
            <person name="Tatusov R.L."/>
            <person name="Slesarev A.I."/>
            <person name="Golyshin P.N."/>
        </authorList>
    </citation>
    <scope>NUCLEOTIDE SEQUENCE [LARGE SCALE GENOMIC DNA]</scope>
    <source>
        <strain evidence="3">Y</strain>
    </source>
</reference>
<dbReference type="EMBL" id="CP015363">
    <property type="protein sequence ID" value="ARD84069.1"/>
    <property type="molecule type" value="Genomic_DNA"/>
</dbReference>
<dbReference type="KEGG" id="fai:FAD_0138"/>
<keyword evidence="3" id="KW-1185">Reference proteome</keyword>
<accession>A0A1V0N1S3</accession>
<organism evidence="2 3">
    <name type="scientific">Ferroplasma acidiphilum</name>
    <dbReference type="NCBI Taxonomy" id="74969"/>
    <lineage>
        <taxon>Archaea</taxon>
        <taxon>Methanobacteriati</taxon>
        <taxon>Thermoplasmatota</taxon>
        <taxon>Thermoplasmata</taxon>
        <taxon>Thermoplasmatales</taxon>
        <taxon>Ferroplasmaceae</taxon>
        <taxon>Ferroplasma</taxon>
    </lineage>
</organism>
<sequence>MELKEKVEKYFEIEKAALDKIRIIAPVDSYIYGIAKDHMDMVLNYYNDAKYFYSKNDFINAFAALNYSYGWIDSAIRIGLFDGNSDHRLFTHFK</sequence>
<evidence type="ECO:0000259" key="1">
    <source>
        <dbReference type="Pfam" id="PF04010"/>
    </source>
</evidence>
<dbReference type="InterPro" id="IPR023140">
    <property type="entry name" value="DUF357"/>
</dbReference>
<dbReference type="Gene3D" id="1.20.1270.90">
    <property type="entry name" value="AF1782-like"/>
    <property type="match status" value="1"/>
</dbReference>
<dbReference type="RefSeq" id="WP_009887144.1">
    <property type="nucleotide sequence ID" value="NZ_CP015363.1"/>
</dbReference>
<proteinExistence type="predicted"/>
<name>A0A1V0N1S3_9ARCH</name>